<dbReference type="InterPro" id="IPR011251">
    <property type="entry name" value="Luciferase-like_dom"/>
</dbReference>
<keyword evidence="1" id="KW-0285">Flavoprotein</keyword>
<keyword evidence="7" id="KW-1185">Reference proteome</keyword>
<dbReference type="Proteomes" id="UP001501444">
    <property type="component" value="Unassembled WGS sequence"/>
</dbReference>
<evidence type="ECO:0000313" key="7">
    <source>
        <dbReference type="Proteomes" id="UP001501444"/>
    </source>
</evidence>
<protein>
    <submittedName>
        <fullName evidence="6">LLM class flavin-dependent oxidoreductase</fullName>
    </submittedName>
</protein>
<keyword evidence="4" id="KW-0503">Monooxygenase</keyword>
<evidence type="ECO:0000256" key="2">
    <source>
        <dbReference type="ARBA" id="ARBA00022643"/>
    </source>
</evidence>
<gene>
    <name evidence="6" type="ORF">GCM10010170_050180</name>
</gene>
<dbReference type="PANTHER" id="PTHR30011">
    <property type="entry name" value="ALKANESULFONATE MONOOXYGENASE-RELATED"/>
    <property type="match status" value="1"/>
</dbReference>
<keyword evidence="2" id="KW-0288">FMN</keyword>
<evidence type="ECO:0000256" key="3">
    <source>
        <dbReference type="ARBA" id="ARBA00023002"/>
    </source>
</evidence>
<proteinExistence type="predicted"/>
<evidence type="ECO:0000259" key="5">
    <source>
        <dbReference type="Pfam" id="PF00296"/>
    </source>
</evidence>
<evidence type="ECO:0000256" key="4">
    <source>
        <dbReference type="ARBA" id="ARBA00023033"/>
    </source>
</evidence>
<dbReference type="PANTHER" id="PTHR30011:SF16">
    <property type="entry name" value="C2H2 FINGER DOMAIN TRANSCRIPTION FACTOR (EUROFUNG)-RELATED"/>
    <property type="match status" value="1"/>
</dbReference>
<keyword evidence="3" id="KW-0560">Oxidoreductase</keyword>
<accession>A0ABP5TN35</accession>
<reference evidence="7" key="1">
    <citation type="journal article" date="2019" name="Int. J. Syst. Evol. Microbiol.">
        <title>The Global Catalogue of Microorganisms (GCM) 10K type strain sequencing project: providing services to taxonomists for standard genome sequencing and annotation.</title>
        <authorList>
            <consortium name="The Broad Institute Genomics Platform"/>
            <consortium name="The Broad Institute Genome Sequencing Center for Infectious Disease"/>
            <person name="Wu L."/>
            <person name="Ma J."/>
        </authorList>
    </citation>
    <scope>NUCLEOTIDE SEQUENCE [LARGE SCALE GENOMIC DNA]</scope>
    <source>
        <strain evidence="7">JCM 3272</strain>
    </source>
</reference>
<dbReference type="RefSeq" id="WP_344614936.1">
    <property type="nucleotide sequence ID" value="NZ_BAAARV010000040.1"/>
</dbReference>
<dbReference type="Pfam" id="PF00296">
    <property type="entry name" value="Bac_luciferase"/>
    <property type="match status" value="1"/>
</dbReference>
<organism evidence="6 7">
    <name type="scientific">Dactylosporangium salmoneum</name>
    <dbReference type="NCBI Taxonomy" id="53361"/>
    <lineage>
        <taxon>Bacteria</taxon>
        <taxon>Bacillati</taxon>
        <taxon>Actinomycetota</taxon>
        <taxon>Actinomycetes</taxon>
        <taxon>Micromonosporales</taxon>
        <taxon>Micromonosporaceae</taxon>
        <taxon>Dactylosporangium</taxon>
    </lineage>
</organism>
<comment type="caution">
    <text evidence="6">The sequence shown here is derived from an EMBL/GenBank/DDBJ whole genome shotgun (WGS) entry which is preliminary data.</text>
</comment>
<dbReference type="InterPro" id="IPR051260">
    <property type="entry name" value="Diverse_substr_monoxygenases"/>
</dbReference>
<name>A0ABP5TN35_9ACTN</name>
<dbReference type="EMBL" id="BAAARV010000040">
    <property type="protein sequence ID" value="GAA2357049.1"/>
    <property type="molecule type" value="Genomic_DNA"/>
</dbReference>
<evidence type="ECO:0000256" key="1">
    <source>
        <dbReference type="ARBA" id="ARBA00022630"/>
    </source>
</evidence>
<feature type="domain" description="Luciferase-like" evidence="5">
    <location>
        <begin position="37"/>
        <end position="269"/>
    </location>
</feature>
<evidence type="ECO:0000313" key="6">
    <source>
        <dbReference type="EMBL" id="GAA2357049.1"/>
    </source>
</evidence>
<dbReference type="SUPFAM" id="SSF51679">
    <property type="entry name" value="Bacterial luciferase-like"/>
    <property type="match status" value="1"/>
</dbReference>
<sequence>MGGAAAPYLAVALDGTGWHPAAWRLPDARPRELLGAGYWIGLVREAEAGGLDFVTIEDSMGLQTSRYEGPDGRVDQVRGRLDAVLVAARVAPATRRIGLVPTATVTHTEPLHVARSLATLDHLAGGRGGWRPQASNRADEAKHFGHRTLPVFTIAQFDDPDVAPVFAALFDEAAEFVAAVRHHWRAGPLPPVQDQPPVMVLAHATVPYRLAARAADVVWVTAFDAARVREIVGEVRAEQRAAGRAGEPLHIYGDLVVFLDADPAAAKARKDRLDELAGEVFATDTLVFAGSPAELADLMADWQEAGVTGFRLRPGALPHDLTAVTRLLTAELRRRGALREPAGPDGSLRVRLGLAAGAPR</sequence>
<dbReference type="Gene3D" id="3.20.20.30">
    <property type="entry name" value="Luciferase-like domain"/>
    <property type="match status" value="1"/>
</dbReference>
<dbReference type="InterPro" id="IPR036661">
    <property type="entry name" value="Luciferase-like_sf"/>
</dbReference>